<dbReference type="InterPro" id="IPR029063">
    <property type="entry name" value="SAM-dependent_MTases_sf"/>
</dbReference>
<keyword evidence="10" id="KW-0804">Transcription</keyword>
<evidence type="ECO:0000256" key="1">
    <source>
        <dbReference type="ARBA" id="ARBA00004123"/>
    </source>
</evidence>
<reference evidence="15 16" key="1">
    <citation type="journal article" date="2017" name="Curr. Biol.">
        <title>Genome architecture and evolution of a unichromosomal asexual nematode.</title>
        <authorList>
            <person name="Fradin H."/>
            <person name="Zegar C."/>
            <person name="Gutwein M."/>
            <person name="Lucas J."/>
            <person name="Kovtun M."/>
            <person name="Corcoran D."/>
            <person name="Baugh L.R."/>
            <person name="Kiontke K."/>
            <person name="Gunsalus K."/>
            <person name="Fitch D.H."/>
            <person name="Piano F."/>
        </authorList>
    </citation>
    <scope>NUCLEOTIDE SEQUENCE [LARGE SCALE GENOMIC DNA]</scope>
    <source>
        <strain evidence="15">PF1309</strain>
    </source>
</reference>
<dbReference type="PANTHER" id="PTHR23123">
    <property type="entry name" value="PHD/F-BOX CONTAINING PROTEIN"/>
    <property type="match status" value="1"/>
</dbReference>
<comment type="function">
    <text evidence="12">S-adenosyl-L-methionine-dependent protein-lysine N-methyltransferase that methylates elongation factor 1-alpha.</text>
</comment>
<evidence type="ECO:0000256" key="3">
    <source>
        <dbReference type="ARBA" id="ARBA00022771"/>
    </source>
</evidence>
<evidence type="ECO:0000259" key="14">
    <source>
        <dbReference type="PROSITE" id="PS51184"/>
    </source>
</evidence>
<dbReference type="Proteomes" id="UP000218231">
    <property type="component" value="Unassembled WGS sequence"/>
</dbReference>
<dbReference type="Gene3D" id="3.30.40.10">
    <property type="entry name" value="Zinc/RING finger domain, C3HC4 (zinc finger)"/>
    <property type="match status" value="1"/>
</dbReference>
<protein>
    <recommendedName>
        <fullName evidence="12">Protein-lysine N-methyltransferase WR25_24054</fullName>
        <ecNumber evidence="12">2.1.1.-</ecNumber>
    </recommendedName>
</protein>
<dbReference type="SUPFAM" id="SSF51197">
    <property type="entry name" value="Clavaminate synthase-like"/>
    <property type="match status" value="1"/>
</dbReference>
<dbReference type="GO" id="GO:0032259">
    <property type="term" value="P:methylation"/>
    <property type="evidence" value="ECO:0007669"/>
    <property type="project" value="UniProtKB-KW"/>
</dbReference>
<evidence type="ECO:0000313" key="15">
    <source>
        <dbReference type="EMBL" id="PAV83487.1"/>
    </source>
</evidence>
<keyword evidence="12" id="KW-0489">Methyltransferase</keyword>
<dbReference type="InterPro" id="IPR019787">
    <property type="entry name" value="Znf_PHD-finger"/>
</dbReference>
<keyword evidence="12" id="KW-0963">Cytoplasm</keyword>
<dbReference type="SMART" id="SM00558">
    <property type="entry name" value="JmjC"/>
    <property type="match status" value="1"/>
</dbReference>
<keyword evidence="12" id="KW-0949">S-adenosyl-L-methionine</keyword>
<dbReference type="Gene3D" id="2.60.120.650">
    <property type="entry name" value="Cupin"/>
    <property type="match status" value="1"/>
</dbReference>
<feature type="compositionally biased region" description="Basic and acidic residues" evidence="13">
    <location>
        <begin position="868"/>
        <end position="883"/>
    </location>
</feature>
<sequence>MQMQMPMQNKPIPAMATVTTVLSTSEATALHNLNPTPANTFTPAFDTDPNDPNFVTIQGKRYPINMSLKDIFSPLHPQKARQTKRATAGGPSWGSPGAKKRSIEQTSIYAASNSAVTTSSSIPDQRIQQDSMSQPKTFSSPHVAQYNMVLGSGEGMNTLAPSASTRQIQQVSQVTQPAISNTFSSYSAIPQAPQIHIPQPATSIVPGIPGIPPVSPSYQPYHPAPINTITPTIPFPPQVQIPQPASHATSAIPPVYQLPHPEAARISTKIPQNKHAPQAFKPAADVSAPPAVSTVCTPSTIPSIIQPLPGISTIPTSTSTLAIPISTPTTSVSEELTVKTDTEMDGAELPSAASSSNECSVCKANKLKQEFFIFTGRIRFCNSRAEEEEGQTQSFGALDLVDVGRDEKDSSFYSWVQCDACKDWMHKVCVDFRDYEEDLIDKYFCPKCREQGHEVVYRPILLDHRYDFWDTKQTNSRPEIGTKAWIDEFVSKEATIPPPDDSECQLFENGNEFMDFFYSELRSRNWDKVYLVKKSEGLQIRMPDDPNFNIDDVANIFGEDYRVDTIDVYRQATYSMKLGDFRQKLHSQDRSRLYNFLSLEFSENPTMKQHVAPPIIVNQISFVHKLWPEVDDFVNYESLVSDPDHRNSLTPEQKADKPNVALFCLSGMAGSFTDCHIDFGGSSVWYHIWKGQKIFYIAPPTPSNLRIYEAHQTAKDKAERFLMDEMDFKRVVIPEGATLMIPSGWIHCVYTPCDSLVFGGNYLHMLNVPMQLKVYEMEERIKESTKLDSKFFFPNFELVNWYAARSLVFDALKEANDEGNVAEPAVLAAAKALLPRLIKWTKRDRAAGLLDSSDTGSEDVISRIDKELQKQNKLVHESSPDRSTKKKRKRTSASKRNSAGQDNPNLISPSSMSNSQLKSDETNAELTGDGETTALKIRIPRASVNVDTSPPISRGKFSLERAGEIYQSNLDAGEPVIHEAVNMFARKSSSGRQRKPAKWLEAFAGEQIEKEAIKLEEAGNQPTSRPLPVLDAAMAKIYKEEQMEENKAKRKTQKKTSTVRKVAATGVEKKVAISPSTNKTIRNRLAKKLKLNWDKCYENELKNFEESGQEGEIWFGKRTEKRIVDFITDSKTLSDCQIIDVGCGNGSLLRSLRSKGYRNLTGIDCCDAAVKLADAIARQGRKSDQADISFATVDVLSSSPSSDFSHKFDLALDKGTYDAISLSEDKESRLELYRKFVVHCLKQTDSRFVICSCNFTLDELKNQFCPVFEFVTDVPSPASFTFGGKSGNPTTVAVFRPANSLS</sequence>
<evidence type="ECO:0000256" key="9">
    <source>
        <dbReference type="ARBA" id="ARBA00023015"/>
    </source>
</evidence>
<dbReference type="GO" id="GO:0051213">
    <property type="term" value="F:dioxygenase activity"/>
    <property type="evidence" value="ECO:0007669"/>
    <property type="project" value="UniProtKB-KW"/>
</dbReference>
<dbReference type="Pfam" id="PF00628">
    <property type="entry name" value="PHD"/>
    <property type="match status" value="1"/>
</dbReference>
<evidence type="ECO:0000256" key="6">
    <source>
        <dbReference type="ARBA" id="ARBA00022964"/>
    </source>
</evidence>
<dbReference type="GO" id="GO:0006325">
    <property type="term" value="P:chromatin organization"/>
    <property type="evidence" value="ECO:0007669"/>
    <property type="project" value="UniProtKB-KW"/>
</dbReference>
<dbReference type="PROSITE" id="PS51184">
    <property type="entry name" value="JMJC"/>
    <property type="match status" value="1"/>
</dbReference>
<dbReference type="InterPro" id="IPR001965">
    <property type="entry name" value="Znf_PHD"/>
</dbReference>
<dbReference type="STRING" id="2018661.A0A2A2LBR3"/>
<feature type="compositionally biased region" description="Basic residues" evidence="13">
    <location>
        <begin position="884"/>
        <end position="893"/>
    </location>
</feature>
<evidence type="ECO:0000256" key="7">
    <source>
        <dbReference type="ARBA" id="ARBA00023002"/>
    </source>
</evidence>
<name>A0A2A2LBR3_9BILA</name>
<evidence type="ECO:0000256" key="2">
    <source>
        <dbReference type="ARBA" id="ARBA00022723"/>
    </source>
</evidence>
<dbReference type="OrthoDB" id="5876800at2759"/>
<dbReference type="Pfam" id="PF13847">
    <property type="entry name" value="Methyltransf_31"/>
    <property type="match status" value="1"/>
</dbReference>
<feature type="domain" description="JmjC" evidence="14">
    <location>
        <begin position="631"/>
        <end position="779"/>
    </location>
</feature>
<dbReference type="GO" id="GO:0005634">
    <property type="term" value="C:nucleus"/>
    <property type="evidence" value="ECO:0007669"/>
    <property type="project" value="UniProtKB-SubCell"/>
</dbReference>
<dbReference type="InterPro" id="IPR013083">
    <property type="entry name" value="Znf_RING/FYVE/PHD"/>
</dbReference>
<keyword evidence="7" id="KW-0560">Oxidoreductase</keyword>
<dbReference type="EC" id="2.1.1.-" evidence="12"/>
<comment type="similarity">
    <text evidence="12">Belongs to the class I-like SAM-binding methyltransferase superfamily. EFM4 family.</text>
</comment>
<dbReference type="EMBL" id="LIAE01006957">
    <property type="protein sequence ID" value="PAV83487.1"/>
    <property type="molecule type" value="Genomic_DNA"/>
</dbReference>
<comment type="subcellular location">
    <subcellularLocation>
        <location evidence="12">Cytoplasm</location>
    </subcellularLocation>
    <subcellularLocation>
        <location evidence="1">Nucleus</location>
    </subcellularLocation>
</comment>
<evidence type="ECO:0000256" key="8">
    <source>
        <dbReference type="ARBA" id="ARBA00023004"/>
    </source>
</evidence>
<dbReference type="CDD" id="cd02440">
    <property type="entry name" value="AdoMet_MTases"/>
    <property type="match status" value="1"/>
</dbReference>
<dbReference type="HAMAP" id="MF_03188">
    <property type="entry name" value="Methyltr_EFM4"/>
    <property type="match status" value="1"/>
</dbReference>
<dbReference type="Pfam" id="PF17811">
    <property type="entry name" value="JHD"/>
    <property type="match status" value="1"/>
</dbReference>
<keyword evidence="5" id="KW-0156">Chromatin regulator</keyword>
<evidence type="ECO:0000256" key="12">
    <source>
        <dbReference type="HAMAP-Rule" id="MF_03188"/>
    </source>
</evidence>
<dbReference type="InterPro" id="IPR041070">
    <property type="entry name" value="JHD"/>
</dbReference>
<evidence type="ECO:0000256" key="5">
    <source>
        <dbReference type="ARBA" id="ARBA00022853"/>
    </source>
</evidence>
<keyword evidence="3" id="KW-0863">Zinc-finger</keyword>
<dbReference type="GO" id="GO:0008270">
    <property type="term" value="F:zinc ion binding"/>
    <property type="evidence" value="ECO:0007669"/>
    <property type="project" value="UniProtKB-KW"/>
</dbReference>
<comment type="caution">
    <text evidence="15">The sequence shown here is derived from an EMBL/GenBank/DDBJ whole genome shotgun (WGS) entry which is preliminary data.</text>
</comment>
<dbReference type="InterPro" id="IPR050690">
    <property type="entry name" value="JHDM1_Histone_Demethylase"/>
</dbReference>
<dbReference type="Gene3D" id="3.40.50.150">
    <property type="entry name" value="Vaccinia Virus protein VP39"/>
    <property type="match status" value="1"/>
</dbReference>
<keyword evidence="16" id="KW-1185">Reference proteome</keyword>
<evidence type="ECO:0000256" key="4">
    <source>
        <dbReference type="ARBA" id="ARBA00022833"/>
    </source>
</evidence>
<dbReference type="InterPro" id="IPR003347">
    <property type="entry name" value="JmjC_dom"/>
</dbReference>
<dbReference type="EMBL" id="LIAE01006957">
    <property type="protein sequence ID" value="PAV83486.1"/>
    <property type="molecule type" value="Genomic_DNA"/>
</dbReference>
<dbReference type="GO" id="GO:0016279">
    <property type="term" value="F:protein-lysine N-methyltransferase activity"/>
    <property type="evidence" value="ECO:0007669"/>
    <property type="project" value="UniProtKB-UniRule"/>
</dbReference>
<proteinExistence type="inferred from homology"/>
<gene>
    <name evidence="15" type="ORF">WR25_24054</name>
</gene>
<dbReference type="InterPro" id="IPR025714">
    <property type="entry name" value="Methyltranfer_dom"/>
</dbReference>
<dbReference type="GO" id="GO:0005737">
    <property type="term" value="C:cytoplasm"/>
    <property type="evidence" value="ECO:0007669"/>
    <property type="project" value="UniProtKB-SubCell"/>
</dbReference>
<evidence type="ECO:0000256" key="10">
    <source>
        <dbReference type="ARBA" id="ARBA00023163"/>
    </source>
</evidence>
<dbReference type="InterPro" id="IPR011011">
    <property type="entry name" value="Znf_FYVE_PHD"/>
</dbReference>
<keyword evidence="8" id="KW-0408">Iron</keyword>
<dbReference type="SMART" id="SM00249">
    <property type="entry name" value="PHD"/>
    <property type="match status" value="1"/>
</dbReference>
<accession>A0A2A2LBR3</accession>
<dbReference type="Gene3D" id="1.20.58.1360">
    <property type="match status" value="1"/>
</dbReference>
<dbReference type="InterPro" id="IPR026635">
    <property type="entry name" value="Efm4/METTL10"/>
</dbReference>
<feature type="region of interest" description="Disordered" evidence="13">
    <location>
        <begin position="868"/>
        <end position="934"/>
    </location>
</feature>
<evidence type="ECO:0000313" key="16">
    <source>
        <dbReference type="Proteomes" id="UP000218231"/>
    </source>
</evidence>
<feature type="region of interest" description="Disordered" evidence="13">
    <location>
        <begin position="78"/>
        <end position="101"/>
    </location>
</feature>
<evidence type="ECO:0000256" key="11">
    <source>
        <dbReference type="ARBA" id="ARBA00023242"/>
    </source>
</evidence>
<dbReference type="SUPFAM" id="SSF57903">
    <property type="entry name" value="FYVE/PHD zinc finger"/>
    <property type="match status" value="1"/>
</dbReference>
<keyword evidence="4" id="KW-0862">Zinc</keyword>
<evidence type="ECO:0000256" key="13">
    <source>
        <dbReference type="SAM" id="MobiDB-lite"/>
    </source>
</evidence>
<feature type="compositionally biased region" description="Polar residues" evidence="13">
    <location>
        <begin position="900"/>
        <end position="917"/>
    </location>
</feature>
<keyword evidence="9" id="KW-0805">Transcription regulation</keyword>
<keyword evidence="2" id="KW-0479">Metal-binding</keyword>
<keyword evidence="12" id="KW-0808">Transferase</keyword>
<keyword evidence="6" id="KW-0223">Dioxygenase</keyword>
<organism evidence="15 16">
    <name type="scientific">Diploscapter pachys</name>
    <dbReference type="NCBI Taxonomy" id="2018661"/>
    <lineage>
        <taxon>Eukaryota</taxon>
        <taxon>Metazoa</taxon>
        <taxon>Ecdysozoa</taxon>
        <taxon>Nematoda</taxon>
        <taxon>Chromadorea</taxon>
        <taxon>Rhabditida</taxon>
        <taxon>Rhabditina</taxon>
        <taxon>Rhabditomorpha</taxon>
        <taxon>Rhabditoidea</taxon>
        <taxon>Rhabditidae</taxon>
        <taxon>Diploscapter</taxon>
    </lineage>
</organism>
<keyword evidence="11" id="KW-0539">Nucleus</keyword>
<dbReference type="SUPFAM" id="SSF53335">
    <property type="entry name" value="S-adenosyl-L-methionine-dependent methyltransferases"/>
    <property type="match status" value="1"/>
</dbReference>